<proteinExistence type="predicted"/>
<name>A0A7C9IPM1_9RHOB</name>
<gene>
    <name evidence="2" type="ORF">GQ651_03690</name>
</gene>
<dbReference type="AlphaFoldDB" id="A0A7C9IPM1"/>
<evidence type="ECO:0000313" key="2">
    <source>
        <dbReference type="EMBL" id="MXQ06943.1"/>
    </source>
</evidence>
<reference evidence="2 3" key="2">
    <citation type="submission" date="2020-03" db="EMBL/GenBank/DDBJ databases">
        <title>Kangsaoukella pontilimi gen. nov., sp. nov., a new member of the family Rhodobacteraceae isolated from a tidal mudflat.</title>
        <authorList>
            <person name="Kim I.S."/>
        </authorList>
    </citation>
    <scope>NUCLEOTIDE SEQUENCE [LARGE SCALE GENOMIC DNA]</scope>
    <source>
        <strain evidence="2 3">GH1-50</strain>
    </source>
</reference>
<evidence type="ECO:0000256" key="1">
    <source>
        <dbReference type="SAM" id="SignalP"/>
    </source>
</evidence>
<protein>
    <recommendedName>
        <fullName evidence="4">Lipoprotein</fullName>
    </recommendedName>
</protein>
<keyword evidence="3" id="KW-1185">Reference proteome</keyword>
<dbReference type="RefSeq" id="WP_160762853.1">
    <property type="nucleotide sequence ID" value="NZ_WUPT01000001.1"/>
</dbReference>
<feature type="signal peptide" evidence="1">
    <location>
        <begin position="1"/>
        <end position="25"/>
    </location>
</feature>
<feature type="chain" id="PRO_5028947136" description="Lipoprotein" evidence="1">
    <location>
        <begin position="26"/>
        <end position="200"/>
    </location>
</feature>
<keyword evidence="1" id="KW-0732">Signal</keyword>
<dbReference type="PROSITE" id="PS51257">
    <property type="entry name" value="PROKAR_LIPOPROTEIN"/>
    <property type="match status" value="1"/>
</dbReference>
<accession>A0A7C9IPM1</accession>
<reference evidence="2 3" key="1">
    <citation type="submission" date="2019-12" db="EMBL/GenBank/DDBJ databases">
        <authorList>
            <person name="Lee S.D."/>
        </authorList>
    </citation>
    <scope>NUCLEOTIDE SEQUENCE [LARGE SCALE GENOMIC DNA]</scope>
    <source>
        <strain evidence="2 3">GH1-50</strain>
    </source>
</reference>
<evidence type="ECO:0008006" key="4">
    <source>
        <dbReference type="Google" id="ProtNLM"/>
    </source>
</evidence>
<sequence length="200" mass="22924">MERSHTRLTRRAALALAPAFLAACAVPPEKRAPATETEIAALAHEIRALGDHVDHEEAARAARIAYRHTRELAIAYQITDPPLIHNTKVNMGLRPRGLCWHWAEDMEKRLAQESFRTLDLHRAIANADNEWLIDHSTVIIGAEGDAWDEGIVLDPWRQGGTLFWDQVKDDTRYRWVNREDVFDWKRRQLIAEGKWPPAEA</sequence>
<dbReference type="Proteomes" id="UP000480350">
    <property type="component" value="Unassembled WGS sequence"/>
</dbReference>
<organism evidence="2 3">
    <name type="scientific">Kangsaoukella pontilimi</name>
    <dbReference type="NCBI Taxonomy" id="2691042"/>
    <lineage>
        <taxon>Bacteria</taxon>
        <taxon>Pseudomonadati</taxon>
        <taxon>Pseudomonadota</taxon>
        <taxon>Alphaproteobacteria</taxon>
        <taxon>Rhodobacterales</taxon>
        <taxon>Paracoccaceae</taxon>
        <taxon>Kangsaoukella</taxon>
    </lineage>
</organism>
<dbReference type="PROSITE" id="PS51318">
    <property type="entry name" value="TAT"/>
    <property type="match status" value="1"/>
</dbReference>
<dbReference type="InterPro" id="IPR006311">
    <property type="entry name" value="TAT_signal"/>
</dbReference>
<dbReference type="EMBL" id="WUPT01000001">
    <property type="protein sequence ID" value="MXQ06943.1"/>
    <property type="molecule type" value="Genomic_DNA"/>
</dbReference>
<comment type="caution">
    <text evidence="2">The sequence shown here is derived from an EMBL/GenBank/DDBJ whole genome shotgun (WGS) entry which is preliminary data.</text>
</comment>
<evidence type="ECO:0000313" key="3">
    <source>
        <dbReference type="Proteomes" id="UP000480350"/>
    </source>
</evidence>